<evidence type="ECO:0000259" key="2">
    <source>
        <dbReference type="Pfam" id="PF01575"/>
    </source>
</evidence>
<dbReference type="Pfam" id="PF01575">
    <property type="entry name" value="MaoC_dehydratas"/>
    <property type="match status" value="1"/>
</dbReference>
<name>A0A940PNP0_9MICO</name>
<dbReference type="InterPro" id="IPR029069">
    <property type="entry name" value="HotDog_dom_sf"/>
</dbReference>
<reference evidence="3" key="1">
    <citation type="submission" date="2021-02" db="EMBL/GenBank/DDBJ databases">
        <title>Sequencing the genomes of 1000 actinobacteria strains.</title>
        <authorList>
            <person name="Klenk H.-P."/>
        </authorList>
    </citation>
    <scope>NUCLEOTIDE SEQUENCE</scope>
    <source>
        <strain evidence="3">DSM 22850</strain>
    </source>
</reference>
<protein>
    <submittedName>
        <fullName evidence="3">Acyl dehydratase</fullName>
    </submittedName>
</protein>
<dbReference type="InterPro" id="IPR002539">
    <property type="entry name" value="MaoC-like_dom"/>
</dbReference>
<comment type="similarity">
    <text evidence="1">Belongs to the enoyl-CoA hydratase/isomerase family.</text>
</comment>
<evidence type="ECO:0000313" key="3">
    <source>
        <dbReference type="EMBL" id="MBP1327322.1"/>
    </source>
</evidence>
<dbReference type="Gene3D" id="3.10.129.10">
    <property type="entry name" value="Hotdog Thioesterase"/>
    <property type="match status" value="1"/>
</dbReference>
<gene>
    <name evidence="3" type="ORF">JOF28_002554</name>
</gene>
<proteinExistence type="inferred from homology"/>
<sequence>MTQQRIIDGTTGFTALIGKTVGTSDWLLVDQRMIDRFGANTGDEQWIHVDPERASTGPFGGTIAHGFLLLSLIPALANQTFEAIGFSARVNYGLEKVRFPQPLLAGSSIRDTVTVVSVEATPTGSRITFGHVVESDSGGKPVCVAQTVILFTSASTPQS</sequence>
<dbReference type="SUPFAM" id="SSF54637">
    <property type="entry name" value="Thioesterase/thiol ester dehydrase-isomerase"/>
    <property type="match status" value="1"/>
</dbReference>
<dbReference type="CDD" id="cd03450">
    <property type="entry name" value="NodN"/>
    <property type="match status" value="1"/>
</dbReference>
<dbReference type="RefSeq" id="WP_209706094.1">
    <property type="nucleotide sequence ID" value="NZ_JAFIDA010000001.1"/>
</dbReference>
<evidence type="ECO:0000313" key="4">
    <source>
        <dbReference type="Proteomes" id="UP000675163"/>
    </source>
</evidence>
<dbReference type="EMBL" id="JAFIDA010000001">
    <property type="protein sequence ID" value="MBP1327322.1"/>
    <property type="molecule type" value="Genomic_DNA"/>
</dbReference>
<dbReference type="AlphaFoldDB" id="A0A940PNP0"/>
<dbReference type="PANTHER" id="PTHR42993:SF1">
    <property type="entry name" value="MAOC-LIKE DEHYDRATASE DOMAIN-CONTAINING PROTEIN"/>
    <property type="match status" value="1"/>
</dbReference>
<organism evidence="3 4">
    <name type="scientific">Leucobacter exalbidus</name>
    <dbReference type="NCBI Taxonomy" id="662960"/>
    <lineage>
        <taxon>Bacteria</taxon>
        <taxon>Bacillati</taxon>
        <taxon>Actinomycetota</taxon>
        <taxon>Actinomycetes</taxon>
        <taxon>Micrococcales</taxon>
        <taxon>Microbacteriaceae</taxon>
        <taxon>Leucobacter</taxon>
    </lineage>
</organism>
<comment type="caution">
    <text evidence="3">The sequence shown here is derived from an EMBL/GenBank/DDBJ whole genome shotgun (WGS) entry which is preliminary data.</text>
</comment>
<dbReference type="InterPro" id="IPR039375">
    <property type="entry name" value="NodN-like"/>
</dbReference>
<feature type="domain" description="MaoC-like" evidence="2">
    <location>
        <begin position="14"/>
        <end position="119"/>
    </location>
</feature>
<dbReference type="Proteomes" id="UP000675163">
    <property type="component" value="Unassembled WGS sequence"/>
</dbReference>
<keyword evidence="4" id="KW-1185">Reference proteome</keyword>
<evidence type="ECO:0000256" key="1">
    <source>
        <dbReference type="ARBA" id="ARBA00005254"/>
    </source>
</evidence>
<accession>A0A940PNP0</accession>
<dbReference type="PANTHER" id="PTHR42993">
    <property type="entry name" value="MAOC-LIKE DEHYDRATASE DOMAIN-CONTAINING PROTEIN"/>
    <property type="match status" value="1"/>
</dbReference>